<comment type="cofactor">
    <cofactor evidence="1">
        <name>pyridoxal 5'-phosphate</name>
        <dbReference type="ChEBI" id="CHEBI:597326"/>
    </cofactor>
</comment>
<evidence type="ECO:0000256" key="1">
    <source>
        <dbReference type="ARBA" id="ARBA00001933"/>
    </source>
</evidence>
<comment type="catalytic activity">
    <reaction evidence="12">
        <text>L-isoleucine + 2-oxoglutarate = (S)-3-methyl-2-oxopentanoate + L-glutamate</text>
        <dbReference type="Rhea" id="RHEA:24801"/>
        <dbReference type="ChEBI" id="CHEBI:16810"/>
        <dbReference type="ChEBI" id="CHEBI:29985"/>
        <dbReference type="ChEBI" id="CHEBI:35146"/>
        <dbReference type="ChEBI" id="CHEBI:58045"/>
        <dbReference type="EC" id="2.6.1.42"/>
    </reaction>
</comment>
<reference evidence="14 15" key="1">
    <citation type="submission" date="2014-09" db="EMBL/GenBank/DDBJ databases">
        <title>Isolation and characterization of Aurantimonas altamirensis ON-56566 from clinical sample following a dog bite.</title>
        <authorList>
            <person name="Eshaghi A."/>
            <person name="Li A."/>
            <person name="Shahinas D."/>
            <person name="Bahn P."/>
            <person name="Kus J.V."/>
            <person name="Patel S.N."/>
        </authorList>
    </citation>
    <scope>NUCLEOTIDE SEQUENCE [LARGE SCALE GENOMIC DNA]</scope>
    <source>
        <strain evidence="14 15">ON-56566</strain>
    </source>
</reference>
<evidence type="ECO:0000256" key="6">
    <source>
        <dbReference type="ARBA" id="ARBA00009320"/>
    </source>
</evidence>
<dbReference type="Pfam" id="PF01063">
    <property type="entry name" value="Aminotran_4"/>
    <property type="match status" value="1"/>
</dbReference>
<evidence type="ECO:0000256" key="10">
    <source>
        <dbReference type="ARBA" id="ARBA00023304"/>
    </source>
</evidence>
<comment type="pathway">
    <text evidence="5">Amino-acid biosynthesis; L-leucine biosynthesis; L-leucine from 3-methyl-2-oxobutanoate: step 4/4.</text>
</comment>
<evidence type="ECO:0000256" key="11">
    <source>
        <dbReference type="ARBA" id="ARBA00048212"/>
    </source>
</evidence>
<evidence type="ECO:0000313" key="15">
    <source>
        <dbReference type="Proteomes" id="UP000030826"/>
    </source>
</evidence>
<comment type="similarity">
    <text evidence="6">Belongs to the class-IV pyridoxal-phosphate-dependent aminotransferase family.</text>
</comment>
<name>A0A0B1Q7L0_9HYPH</name>
<comment type="pathway">
    <text evidence="4">Amino-acid biosynthesis; L-valine biosynthesis; L-valine from pyruvate: step 4/4.</text>
</comment>
<comment type="catalytic activity">
    <reaction evidence="11">
        <text>L-valine + 2-oxoglutarate = 3-methyl-2-oxobutanoate + L-glutamate</text>
        <dbReference type="Rhea" id="RHEA:24813"/>
        <dbReference type="ChEBI" id="CHEBI:11851"/>
        <dbReference type="ChEBI" id="CHEBI:16810"/>
        <dbReference type="ChEBI" id="CHEBI:29985"/>
        <dbReference type="ChEBI" id="CHEBI:57762"/>
        <dbReference type="EC" id="2.6.1.42"/>
    </reaction>
</comment>
<dbReference type="GO" id="GO:0008652">
    <property type="term" value="P:amino acid biosynthetic process"/>
    <property type="evidence" value="ECO:0007669"/>
    <property type="project" value="UniProtKB-ARBA"/>
</dbReference>
<comment type="function">
    <text evidence="2">Acts on leucine, isoleucine and valine.</text>
</comment>
<dbReference type="OrthoDB" id="9805628at2"/>
<evidence type="ECO:0000256" key="12">
    <source>
        <dbReference type="ARBA" id="ARBA00048798"/>
    </source>
</evidence>
<sequence length="312" mass="34626">MRDDTGPEQASAGMAYLDGRYMPVAQAAIPVTDYGYRRSDVTYDVVGVWDGNFFRLYDHIRRFRASMNALRLRPKETDDEIADILNRLVATTGLRNAYVAMDCLRGRPEPGLPRHPANCRNYLSCYAVPWMSLANEEQIEKGLHLIIPEHLRRIPPESVEPTVKNFHWGDLTAALFQAHDRGADTAALLDSQGNVTEGPGCNVFSVSNGVVSTPDRGGLDGITRLSVIELCAELGIPCEVRPVSAEELRDADEAFTSTTAGGIMPVSRVDERIMGNGRPGPVSRRLYEAFWRKRSEGWHATPVRYEAALEHA</sequence>
<keyword evidence="10" id="KW-0028">Amino-acid biosynthesis</keyword>
<organism evidence="14 15">
    <name type="scientific">Aureimonas altamirensis</name>
    <dbReference type="NCBI Taxonomy" id="370622"/>
    <lineage>
        <taxon>Bacteria</taxon>
        <taxon>Pseudomonadati</taxon>
        <taxon>Pseudomonadota</taxon>
        <taxon>Alphaproteobacteria</taxon>
        <taxon>Hyphomicrobiales</taxon>
        <taxon>Aurantimonadaceae</taxon>
        <taxon>Aureimonas</taxon>
    </lineage>
</organism>
<keyword evidence="14" id="KW-0808">Transferase</keyword>
<dbReference type="InterPro" id="IPR036038">
    <property type="entry name" value="Aminotransferase-like"/>
</dbReference>
<protein>
    <recommendedName>
        <fullName evidence="8">Probable branched-chain-amino-acid aminotransferase</fullName>
        <ecNumber evidence="7">2.6.1.42</ecNumber>
    </recommendedName>
</protein>
<dbReference type="Gene3D" id="3.30.470.10">
    <property type="match status" value="1"/>
</dbReference>
<accession>A0A0B1Q7L0</accession>
<dbReference type="InterPro" id="IPR043132">
    <property type="entry name" value="BCAT-like_C"/>
</dbReference>
<dbReference type="Proteomes" id="UP000030826">
    <property type="component" value="Unassembled WGS sequence"/>
</dbReference>
<dbReference type="InterPro" id="IPR043131">
    <property type="entry name" value="BCAT-like_N"/>
</dbReference>
<dbReference type="PANTHER" id="PTHR42743">
    <property type="entry name" value="AMINO-ACID AMINOTRANSFERASE"/>
    <property type="match status" value="1"/>
</dbReference>
<evidence type="ECO:0000256" key="13">
    <source>
        <dbReference type="ARBA" id="ARBA00049229"/>
    </source>
</evidence>
<dbReference type="Gene3D" id="3.20.10.10">
    <property type="entry name" value="D-amino Acid Aminotransferase, subunit A, domain 2"/>
    <property type="match status" value="1"/>
</dbReference>
<evidence type="ECO:0000256" key="8">
    <source>
        <dbReference type="ARBA" id="ARBA00014472"/>
    </source>
</evidence>
<dbReference type="RefSeq" id="WP_039192063.1">
    <property type="nucleotide sequence ID" value="NZ_JRFJ01000002.1"/>
</dbReference>
<comment type="pathway">
    <text evidence="3">Amino-acid biosynthesis; L-isoleucine biosynthesis; L-isoleucine from 2-oxobutanoate: step 4/4.</text>
</comment>
<keyword evidence="9" id="KW-0663">Pyridoxal phosphate</keyword>
<evidence type="ECO:0000256" key="9">
    <source>
        <dbReference type="ARBA" id="ARBA00022898"/>
    </source>
</evidence>
<dbReference type="GO" id="GO:0009082">
    <property type="term" value="P:branched-chain amino acid biosynthetic process"/>
    <property type="evidence" value="ECO:0007669"/>
    <property type="project" value="UniProtKB-KW"/>
</dbReference>
<dbReference type="EC" id="2.6.1.42" evidence="7"/>
<evidence type="ECO:0000256" key="4">
    <source>
        <dbReference type="ARBA" id="ARBA00004931"/>
    </source>
</evidence>
<evidence type="ECO:0000256" key="5">
    <source>
        <dbReference type="ARBA" id="ARBA00005072"/>
    </source>
</evidence>
<comment type="caution">
    <text evidence="14">The sequence shown here is derived from an EMBL/GenBank/DDBJ whole genome shotgun (WGS) entry which is preliminary data.</text>
</comment>
<dbReference type="EMBL" id="JRFJ01000002">
    <property type="protein sequence ID" value="KHJ54902.1"/>
    <property type="molecule type" value="Genomic_DNA"/>
</dbReference>
<dbReference type="InterPro" id="IPR001544">
    <property type="entry name" value="Aminotrans_IV"/>
</dbReference>
<dbReference type="AlphaFoldDB" id="A0A0B1Q7L0"/>
<comment type="catalytic activity">
    <reaction evidence="13">
        <text>L-leucine + 2-oxoglutarate = 4-methyl-2-oxopentanoate + L-glutamate</text>
        <dbReference type="Rhea" id="RHEA:18321"/>
        <dbReference type="ChEBI" id="CHEBI:16810"/>
        <dbReference type="ChEBI" id="CHEBI:17865"/>
        <dbReference type="ChEBI" id="CHEBI:29985"/>
        <dbReference type="ChEBI" id="CHEBI:57427"/>
        <dbReference type="EC" id="2.6.1.42"/>
    </reaction>
</comment>
<dbReference type="PANTHER" id="PTHR42743:SF11">
    <property type="entry name" value="AMINODEOXYCHORISMATE LYASE"/>
    <property type="match status" value="1"/>
</dbReference>
<dbReference type="STRING" id="370622.LA66_10105"/>
<gene>
    <name evidence="14" type="ORF">LA66_10105</name>
</gene>
<dbReference type="InterPro" id="IPR050571">
    <property type="entry name" value="Class-IV_PLP-Dep_Aminotrnsfr"/>
</dbReference>
<evidence type="ECO:0000313" key="14">
    <source>
        <dbReference type="EMBL" id="KHJ54902.1"/>
    </source>
</evidence>
<dbReference type="SUPFAM" id="SSF56752">
    <property type="entry name" value="D-aminoacid aminotransferase-like PLP-dependent enzymes"/>
    <property type="match status" value="1"/>
</dbReference>
<proteinExistence type="inferred from homology"/>
<dbReference type="GO" id="GO:0004084">
    <property type="term" value="F:branched-chain-amino-acid transaminase activity"/>
    <property type="evidence" value="ECO:0007669"/>
    <property type="project" value="UniProtKB-EC"/>
</dbReference>
<evidence type="ECO:0000256" key="3">
    <source>
        <dbReference type="ARBA" id="ARBA00004824"/>
    </source>
</evidence>
<evidence type="ECO:0000256" key="2">
    <source>
        <dbReference type="ARBA" id="ARBA00003109"/>
    </source>
</evidence>
<evidence type="ECO:0000256" key="7">
    <source>
        <dbReference type="ARBA" id="ARBA00013053"/>
    </source>
</evidence>
<keyword evidence="14" id="KW-0032">Aminotransferase</keyword>
<keyword evidence="10" id="KW-0100">Branched-chain amino acid biosynthesis</keyword>
<dbReference type="FunFam" id="3.20.10.10:FF:000002">
    <property type="entry name" value="D-alanine aminotransferase"/>
    <property type="match status" value="1"/>
</dbReference>